<dbReference type="Pfam" id="PF00775">
    <property type="entry name" value="Dioxygenase_C"/>
    <property type="match status" value="1"/>
</dbReference>
<comment type="caution">
    <text evidence="5">The sequence shown here is derived from an EMBL/GenBank/DDBJ whole genome shotgun (WGS) entry which is preliminary data.</text>
</comment>
<dbReference type="Pfam" id="PF12391">
    <property type="entry name" value="PCDO_beta_N"/>
    <property type="match status" value="1"/>
</dbReference>
<dbReference type="AlphaFoldDB" id="A0A1X1T509"/>
<keyword evidence="2 5" id="KW-0223">Dioxygenase</keyword>
<evidence type="ECO:0000313" key="6">
    <source>
        <dbReference type="Proteomes" id="UP000193465"/>
    </source>
</evidence>
<dbReference type="EMBL" id="LQOT01000076">
    <property type="protein sequence ID" value="ORV39627.1"/>
    <property type="molecule type" value="Genomic_DNA"/>
</dbReference>
<dbReference type="GO" id="GO:0018578">
    <property type="term" value="F:protocatechuate 3,4-dioxygenase activity"/>
    <property type="evidence" value="ECO:0007669"/>
    <property type="project" value="InterPro"/>
</dbReference>
<dbReference type="InterPro" id="IPR012785">
    <property type="entry name" value="Protocat_dOase_b"/>
</dbReference>
<dbReference type="InterPro" id="IPR024756">
    <property type="entry name" value="PCDO_beta_N"/>
</dbReference>
<organism evidence="5 6">
    <name type="scientific">Mycolicibacter engbaekii</name>
    <dbReference type="NCBI Taxonomy" id="188915"/>
    <lineage>
        <taxon>Bacteria</taxon>
        <taxon>Bacillati</taxon>
        <taxon>Actinomycetota</taxon>
        <taxon>Actinomycetes</taxon>
        <taxon>Mycobacteriales</taxon>
        <taxon>Mycobacteriaceae</taxon>
        <taxon>Mycolicibacter</taxon>
    </lineage>
</organism>
<comment type="similarity">
    <text evidence="1">Belongs to the intradiol ring-cleavage dioxygenase family.</text>
</comment>
<sequence>MTGQAQISAEIAAIQAEYSRAGLAESQPRLDYPPYRSSVLRHPKNALHLVDPESVELQAPCFGDADMDPLDADLTARHSGDPIGERTVVTGRILDGDGRPVRRQLVEIWQANASGRYIHQGDRHPAPLDPHFTGAGRCLTDDDGFYRFTTIKPGPYPWRNHHNAWRPAHIHFSLFGSDFTQRMITQMYFPGDPLLALDPIYQSIPDPRARDRLVAAYDHELSIPEWATGYRWDIVLTGPATTPFEEPR</sequence>
<evidence type="ECO:0000256" key="2">
    <source>
        <dbReference type="ARBA" id="ARBA00022964"/>
    </source>
</evidence>
<dbReference type="InterPro" id="IPR050770">
    <property type="entry name" value="Intradiol_RC_Dioxygenase"/>
</dbReference>
<proteinExistence type="inferred from homology"/>
<evidence type="ECO:0000259" key="4">
    <source>
        <dbReference type="PROSITE" id="PS00083"/>
    </source>
</evidence>
<dbReference type="Gene3D" id="2.60.130.10">
    <property type="entry name" value="Aromatic compound dioxygenase"/>
    <property type="match status" value="1"/>
</dbReference>
<dbReference type="NCBIfam" id="TIGR02422">
    <property type="entry name" value="protocat_beta"/>
    <property type="match status" value="1"/>
</dbReference>
<dbReference type="PANTHER" id="PTHR33711">
    <property type="entry name" value="DIOXYGENASE, PUTATIVE (AFU_ORTHOLOGUE AFUA_2G02910)-RELATED"/>
    <property type="match status" value="1"/>
</dbReference>
<dbReference type="STRING" id="188915.AWC02_19820"/>
<dbReference type="PROSITE" id="PS00083">
    <property type="entry name" value="INTRADIOL_DIOXYGENAS"/>
    <property type="match status" value="1"/>
</dbReference>
<keyword evidence="3" id="KW-0560">Oxidoreductase</keyword>
<dbReference type="Proteomes" id="UP000193465">
    <property type="component" value="Unassembled WGS sequence"/>
</dbReference>
<evidence type="ECO:0000313" key="5">
    <source>
        <dbReference type="EMBL" id="ORV39627.1"/>
    </source>
</evidence>
<accession>A0A1X1T509</accession>
<dbReference type="PANTHER" id="PTHR33711:SF10">
    <property type="entry name" value="INTRADIOL RING-CLEAVAGE DIOXYGENASES DOMAIN-CONTAINING PROTEIN"/>
    <property type="match status" value="1"/>
</dbReference>
<reference evidence="5 6" key="1">
    <citation type="submission" date="2016-01" db="EMBL/GenBank/DDBJ databases">
        <title>The new phylogeny of the genus Mycobacterium.</title>
        <authorList>
            <person name="Tarcisio F."/>
            <person name="Conor M."/>
            <person name="Antonella G."/>
            <person name="Elisabetta G."/>
            <person name="Giulia F.S."/>
            <person name="Sara T."/>
            <person name="Anna F."/>
            <person name="Clotilde B."/>
            <person name="Roberto B."/>
            <person name="Veronica D.S."/>
            <person name="Fabio R."/>
            <person name="Monica P."/>
            <person name="Olivier J."/>
            <person name="Enrico T."/>
            <person name="Nicola S."/>
        </authorList>
    </citation>
    <scope>NUCLEOTIDE SEQUENCE [LARGE SCALE GENOMIC DNA]</scope>
    <source>
        <strain evidence="5 6">ATCC 27353</strain>
    </source>
</reference>
<dbReference type="GO" id="GO:0019619">
    <property type="term" value="P:3,4-dihydroxybenzoate catabolic process"/>
    <property type="evidence" value="ECO:0007669"/>
    <property type="project" value="InterPro"/>
</dbReference>
<dbReference type="RefSeq" id="WP_085130485.1">
    <property type="nucleotide sequence ID" value="NZ_LQOT01000076.1"/>
</dbReference>
<name>A0A1X1T509_9MYCO</name>
<evidence type="ECO:0000256" key="3">
    <source>
        <dbReference type="ARBA" id="ARBA00023002"/>
    </source>
</evidence>
<dbReference type="GO" id="GO:0008199">
    <property type="term" value="F:ferric iron binding"/>
    <property type="evidence" value="ECO:0007669"/>
    <property type="project" value="InterPro"/>
</dbReference>
<feature type="domain" description="Intradiol ring-cleavage dioxygenases" evidence="4">
    <location>
        <begin position="89"/>
        <end position="117"/>
    </location>
</feature>
<gene>
    <name evidence="5" type="ORF">AWC02_19820</name>
</gene>
<dbReference type="InterPro" id="IPR000627">
    <property type="entry name" value="Intradiol_dOase_C"/>
</dbReference>
<dbReference type="InterPro" id="IPR015889">
    <property type="entry name" value="Intradiol_dOase_core"/>
</dbReference>
<protein>
    <submittedName>
        <fullName evidence="5">Protocatechuate 3,4-dioxygenase subunit beta</fullName>
    </submittedName>
</protein>
<keyword evidence="6" id="KW-1185">Reference proteome</keyword>
<evidence type="ECO:0000256" key="1">
    <source>
        <dbReference type="ARBA" id="ARBA00007825"/>
    </source>
</evidence>
<dbReference type="SUPFAM" id="SSF49482">
    <property type="entry name" value="Aromatic compound dioxygenase"/>
    <property type="match status" value="1"/>
</dbReference>